<feature type="region of interest" description="Disordered" evidence="1">
    <location>
        <begin position="171"/>
        <end position="216"/>
    </location>
</feature>
<keyword evidence="2" id="KW-0812">Transmembrane</keyword>
<comment type="caution">
    <text evidence="5">The sequence shown here is derived from an EMBL/GenBank/DDBJ whole genome shotgun (WGS) entry which is preliminary data.</text>
</comment>
<dbReference type="PANTHER" id="PTHR28049">
    <property type="entry name" value="TRANSMEMBRANE PROTEIN YOR223W"/>
    <property type="match status" value="1"/>
</dbReference>
<dbReference type="InterPro" id="IPR025390">
    <property type="entry name" value="Dsc3_C"/>
</dbReference>
<sequence>MSGTSQNRNLAAGSSSSRLPQDQQPLLPPQTSPSSTPTPKQTLQQQQQQQQQPPLHITVRFSVSLPDIELDIPSPQTTTVVALKHLIRTRLAAAAKSETAPAPPQTQLPPASHASRARLRFIHSGRILPDAAVLSSVLKPPPPQAPPPPSVDAKGKTPLYAQPQPRIFINCSIGGSLSPSDLEEEQTLATTPTPSTPDVQPQPSSSVPPPFQHNVRNTEPRGFDRLAPGMSREEITQLRLTFRNYHASRYTPDNMPSPDRMLDLEDAWLDNDSSSAGPFPGAAAAAANSPSPDNLEDAEAEGWAGNVDNLVLGMSIGFVFPLAAFAWLLREKGLWSRRMQVFVTLGALLSVSVGLVRVMTGGGAGE</sequence>
<dbReference type="InterPro" id="IPR045226">
    <property type="entry name" value="Dsc3"/>
</dbReference>
<reference evidence="5" key="2">
    <citation type="submission" date="2023-06" db="EMBL/GenBank/DDBJ databases">
        <authorList>
            <consortium name="Lawrence Berkeley National Laboratory"/>
            <person name="Mondo S.J."/>
            <person name="Hensen N."/>
            <person name="Bonometti L."/>
            <person name="Westerberg I."/>
            <person name="Brannstrom I.O."/>
            <person name="Guillou S."/>
            <person name="Cros-Aarteil S."/>
            <person name="Calhoun S."/>
            <person name="Haridas S."/>
            <person name="Kuo A."/>
            <person name="Pangilinan J."/>
            <person name="Riley R."/>
            <person name="Labutti K."/>
            <person name="Andreopoulos B."/>
            <person name="Lipzen A."/>
            <person name="Chen C."/>
            <person name="Yanf M."/>
            <person name="Daum C."/>
            <person name="Ng V."/>
            <person name="Clum A."/>
            <person name="Steindorff A."/>
            <person name="Ohm R."/>
            <person name="Martin F."/>
            <person name="Silar P."/>
            <person name="Natvig D."/>
            <person name="Lalanne C."/>
            <person name="Gautier V."/>
            <person name="Ament-Velasquez S.L."/>
            <person name="Kruys A."/>
            <person name="Hutchinson M.I."/>
            <person name="Powell A.J."/>
            <person name="Barry K."/>
            <person name="Miller A.N."/>
            <person name="Grigoriev I.V."/>
            <person name="Debuchy R."/>
            <person name="Gladieux P."/>
            <person name="Thoren M.H."/>
            <person name="Johannesson H."/>
        </authorList>
    </citation>
    <scope>NUCLEOTIDE SEQUENCE</scope>
    <source>
        <strain evidence="5">PSN324</strain>
    </source>
</reference>
<dbReference type="AlphaFoldDB" id="A0AAV9HME7"/>
<feature type="compositionally biased region" description="Low complexity" evidence="1">
    <location>
        <begin position="32"/>
        <end position="54"/>
    </location>
</feature>
<feature type="region of interest" description="Disordered" evidence="1">
    <location>
        <begin position="1"/>
        <end position="54"/>
    </location>
</feature>
<name>A0AAV9HME7_9PEZI</name>
<protein>
    <submittedName>
        <fullName evidence="5">DSC E3 ubiquitin ligase complex subunit 3</fullName>
    </submittedName>
</protein>
<feature type="compositionally biased region" description="Pro residues" evidence="1">
    <location>
        <begin position="139"/>
        <end position="150"/>
    </location>
</feature>
<feature type="region of interest" description="Disordered" evidence="1">
    <location>
        <begin position="273"/>
        <end position="298"/>
    </location>
</feature>
<feature type="region of interest" description="Disordered" evidence="1">
    <location>
        <begin position="94"/>
        <end position="114"/>
    </location>
</feature>
<dbReference type="InterPro" id="IPR019413">
    <property type="entry name" value="Dsc3_ub-like_dom"/>
</dbReference>
<feature type="transmembrane region" description="Helical" evidence="2">
    <location>
        <begin position="341"/>
        <end position="360"/>
    </location>
</feature>
<evidence type="ECO:0000313" key="5">
    <source>
        <dbReference type="EMBL" id="KAK4461802.1"/>
    </source>
</evidence>
<dbReference type="Pfam" id="PF13373">
    <property type="entry name" value="Dsc3_C"/>
    <property type="match status" value="1"/>
</dbReference>
<dbReference type="GO" id="GO:0005783">
    <property type="term" value="C:endoplasmic reticulum"/>
    <property type="evidence" value="ECO:0007669"/>
    <property type="project" value="TreeGrafter"/>
</dbReference>
<feature type="domain" description="DSC E3 ubiquitin ligase complex subunit 3 ubiquitin-like" evidence="3">
    <location>
        <begin position="56"/>
        <end position="174"/>
    </location>
</feature>
<organism evidence="5 6">
    <name type="scientific">Cladorrhinum samala</name>
    <dbReference type="NCBI Taxonomy" id="585594"/>
    <lineage>
        <taxon>Eukaryota</taxon>
        <taxon>Fungi</taxon>
        <taxon>Dikarya</taxon>
        <taxon>Ascomycota</taxon>
        <taxon>Pezizomycotina</taxon>
        <taxon>Sordariomycetes</taxon>
        <taxon>Sordariomycetidae</taxon>
        <taxon>Sordariales</taxon>
        <taxon>Podosporaceae</taxon>
        <taxon>Cladorrhinum</taxon>
    </lineage>
</organism>
<feature type="compositionally biased region" description="Low complexity" evidence="1">
    <location>
        <begin position="273"/>
        <end position="292"/>
    </location>
</feature>
<dbReference type="PANTHER" id="PTHR28049:SF1">
    <property type="entry name" value="DSC E3 UBIQUITIN LIGASE COMPLEX SUBUNIT 3"/>
    <property type="match status" value="1"/>
</dbReference>
<feature type="transmembrane region" description="Helical" evidence="2">
    <location>
        <begin position="310"/>
        <end position="329"/>
    </location>
</feature>
<evidence type="ECO:0000256" key="1">
    <source>
        <dbReference type="SAM" id="MobiDB-lite"/>
    </source>
</evidence>
<evidence type="ECO:0000259" key="3">
    <source>
        <dbReference type="Pfam" id="PF10302"/>
    </source>
</evidence>
<feature type="compositionally biased region" description="Low complexity" evidence="1">
    <location>
        <begin position="190"/>
        <end position="205"/>
    </location>
</feature>
<feature type="compositionally biased region" description="Low complexity" evidence="1">
    <location>
        <begin position="14"/>
        <end position="25"/>
    </location>
</feature>
<accession>A0AAV9HME7</accession>
<evidence type="ECO:0000256" key="2">
    <source>
        <dbReference type="SAM" id="Phobius"/>
    </source>
</evidence>
<proteinExistence type="predicted"/>
<dbReference type="GO" id="GO:0044695">
    <property type="term" value="C:Dsc E3 ubiquitin ligase complex"/>
    <property type="evidence" value="ECO:0007669"/>
    <property type="project" value="InterPro"/>
</dbReference>
<keyword evidence="2" id="KW-0472">Membrane</keyword>
<feature type="region of interest" description="Disordered" evidence="1">
    <location>
        <begin position="136"/>
        <end position="158"/>
    </location>
</feature>
<dbReference type="Proteomes" id="UP001321749">
    <property type="component" value="Unassembled WGS sequence"/>
</dbReference>
<reference evidence="5" key="1">
    <citation type="journal article" date="2023" name="Mol. Phylogenet. Evol.">
        <title>Genome-scale phylogeny and comparative genomics of the fungal order Sordariales.</title>
        <authorList>
            <person name="Hensen N."/>
            <person name="Bonometti L."/>
            <person name="Westerberg I."/>
            <person name="Brannstrom I.O."/>
            <person name="Guillou S."/>
            <person name="Cros-Aarteil S."/>
            <person name="Calhoun S."/>
            <person name="Haridas S."/>
            <person name="Kuo A."/>
            <person name="Mondo S."/>
            <person name="Pangilinan J."/>
            <person name="Riley R."/>
            <person name="LaButti K."/>
            <person name="Andreopoulos B."/>
            <person name="Lipzen A."/>
            <person name="Chen C."/>
            <person name="Yan M."/>
            <person name="Daum C."/>
            <person name="Ng V."/>
            <person name="Clum A."/>
            <person name="Steindorff A."/>
            <person name="Ohm R.A."/>
            <person name="Martin F."/>
            <person name="Silar P."/>
            <person name="Natvig D.O."/>
            <person name="Lalanne C."/>
            <person name="Gautier V."/>
            <person name="Ament-Velasquez S.L."/>
            <person name="Kruys A."/>
            <person name="Hutchinson M.I."/>
            <person name="Powell A.J."/>
            <person name="Barry K."/>
            <person name="Miller A.N."/>
            <person name="Grigoriev I.V."/>
            <person name="Debuchy R."/>
            <person name="Gladieux P."/>
            <person name="Hiltunen Thoren M."/>
            <person name="Johannesson H."/>
        </authorList>
    </citation>
    <scope>NUCLEOTIDE SEQUENCE</scope>
    <source>
        <strain evidence="5">PSN324</strain>
    </source>
</reference>
<feature type="domain" description="DSC E3 ubiquitin ligase complex subunit 3 C-terminal" evidence="4">
    <location>
        <begin position="221"/>
        <end position="357"/>
    </location>
</feature>
<dbReference type="Pfam" id="PF10302">
    <property type="entry name" value="Dsc3_N"/>
    <property type="match status" value="1"/>
</dbReference>
<feature type="compositionally biased region" description="Polar residues" evidence="1">
    <location>
        <begin position="1"/>
        <end position="13"/>
    </location>
</feature>
<gene>
    <name evidence="5" type="ORF">QBC42DRAFT_202940</name>
</gene>
<evidence type="ECO:0000259" key="4">
    <source>
        <dbReference type="Pfam" id="PF13373"/>
    </source>
</evidence>
<keyword evidence="6" id="KW-1185">Reference proteome</keyword>
<evidence type="ECO:0000313" key="6">
    <source>
        <dbReference type="Proteomes" id="UP001321749"/>
    </source>
</evidence>
<keyword evidence="2" id="KW-1133">Transmembrane helix</keyword>
<dbReference type="EMBL" id="MU864984">
    <property type="protein sequence ID" value="KAK4461802.1"/>
    <property type="molecule type" value="Genomic_DNA"/>
</dbReference>